<feature type="transmembrane region" description="Helical" evidence="1">
    <location>
        <begin position="256"/>
        <end position="276"/>
    </location>
</feature>
<gene>
    <name evidence="2" type="ORF">UFOPK3376_01134</name>
</gene>
<keyword evidence="1" id="KW-0472">Membrane</keyword>
<sequence>MSSQYRGRFRFALLAVTLAVAILNTPAIVTHADDASVTFNDSTPSLGDVVNVTGKQWTPNDIVKLEICGNNAIDGAVDCNLRASVVVRIWTTSDLVASLQVVAPPSPCPCVVRISRQAGAELKKVPISITGVPTATPRSRAAGATPRLMITRQSVHGGSTVTSLVGGWAHRTVELTIRNDSAETVDKPVVTIRWGKHAQVDNVITSPLIEPLRPHEQRTVDVSFDLPSFSFGTYQFHGEVSAPGSVTKFELATSTWPVVFFFLIDLLLFLLLLVALRSVVKRLPERKFANVAIPERDLVASMAPGELQPSFARDEPIKTGS</sequence>
<accession>A0A6J7E8V3</accession>
<organism evidence="2">
    <name type="scientific">freshwater metagenome</name>
    <dbReference type="NCBI Taxonomy" id="449393"/>
    <lineage>
        <taxon>unclassified sequences</taxon>
        <taxon>metagenomes</taxon>
        <taxon>ecological metagenomes</taxon>
    </lineage>
</organism>
<dbReference type="AlphaFoldDB" id="A0A6J7E8V3"/>
<evidence type="ECO:0000313" key="2">
    <source>
        <dbReference type="EMBL" id="CAB4876163.1"/>
    </source>
</evidence>
<keyword evidence="1" id="KW-0812">Transmembrane</keyword>
<proteinExistence type="predicted"/>
<name>A0A6J7E8V3_9ZZZZ</name>
<dbReference type="EMBL" id="CAFBLP010000023">
    <property type="protein sequence ID" value="CAB4876163.1"/>
    <property type="molecule type" value="Genomic_DNA"/>
</dbReference>
<keyword evidence="1" id="KW-1133">Transmembrane helix</keyword>
<protein>
    <submittedName>
        <fullName evidence="2">Unannotated protein</fullName>
    </submittedName>
</protein>
<reference evidence="2" key="1">
    <citation type="submission" date="2020-05" db="EMBL/GenBank/DDBJ databases">
        <authorList>
            <person name="Chiriac C."/>
            <person name="Salcher M."/>
            <person name="Ghai R."/>
            <person name="Kavagutti S V."/>
        </authorList>
    </citation>
    <scope>NUCLEOTIDE SEQUENCE</scope>
</reference>
<evidence type="ECO:0000256" key="1">
    <source>
        <dbReference type="SAM" id="Phobius"/>
    </source>
</evidence>